<feature type="domain" description="PAZ" evidence="2">
    <location>
        <begin position="125"/>
        <end position="246"/>
    </location>
</feature>
<evidence type="ECO:0000259" key="3">
    <source>
        <dbReference type="PROSITE" id="PS50822"/>
    </source>
</evidence>
<name>A0A914DYT9_9BILA</name>
<evidence type="ECO:0000256" key="1">
    <source>
        <dbReference type="RuleBase" id="RU361178"/>
    </source>
</evidence>
<dbReference type="SUPFAM" id="SSF53098">
    <property type="entry name" value="Ribonuclease H-like"/>
    <property type="match status" value="1"/>
</dbReference>
<dbReference type="GO" id="GO:0003723">
    <property type="term" value="F:RNA binding"/>
    <property type="evidence" value="ECO:0007669"/>
    <property type="project" value="InterPro"/>
</dbReference>
<protein>
    <submittedName>
        <fullName evidence="5">Uncharacterized protein</fullName>
    </submittedName>
</protein>
<dbReference type="SUPFAM" id="SSF101690">
    <property type="entry name" value="PAZ domain"/>
    <property type="match status" value="1"/>
</dbReference>
<organism evidence="4 5">
    <name type="scientific">Acrobeloides nanus</name>
    <dbReference type="NCBI Taxonomy" id="290746"/>
    <lineage>
        <taxon>Eukaryota</taxon>
        <taxon>Metazoa</taxon>
        <taxon>Ecdysozoa</taxon>
        <taxon>Nematoda</taxon>
        <taxon>Chromadorea</taxon>
        <taxon>Rhabditida</taxon>
        <taxon>Tylenchina</taxon>
        <taxon>Cephalobomorpha</taxon>
        <taxon>Cephaloboidea</taxon>
        <taxon>Cephalobidae</taxon>
        <taxon>Acrobeloides</taxon>
    </lineage>
</organism>
<accession>A0A914DYT9</accession>
<dbReference type="WBParaSite" id="ACRNAN_scaffold4678.g17766.t1">
    <property type="protein sequence ID" value="ACRNAN_scaffold4678.g17766.t1"/>
    <property type="gene ID" value="ACRNAN_scaffold4678.g17766"/>
</dbReference>
<dbReference type="Pfam" id="PF02170">
    <property type="entry name" value="PAZ"/>
    <property type="match status" value="1"/>
</dbReference>
<reference evidence="5" key="1">
    <citation type="submission" date="2022-11" db="UniProtKB">
        <authorList>
            <consortium name="WormBaseParasite"/>
        </authorList>
    </citation>
    <scope>IDENTIFICATION</scope>
</reference>
<dbReference type="InterPro" id="IPR036397">
    <property type="entry name" value="RNaseH_sf"/>
</dbReference>
<feature type="domain" description="Piwi" evidence="3">
    <location>
        <begin position="419"/>
        <end position="761"/>
    </location>
</feature>
<dbReference type="Gene3D" id="3.40.50.2300">
    <property type="match status" value="1"/>
</dbReference>
<dbReference type="InterPro" id="IPR003100">
    <property type="entry name" value="PAZ_dom"/>
</dbReference>
<dbReference type="SMART" id="SM00950">
    <property type="entry name" value="Piwi"/>
    <property type="match status" value="1"/>
</dbReference>
<sequence>SKLRQSTVDFLSRNLEKITAVILATDEIDLKSTSAVSEELEKRDRSVVQFLEILSNQLIYNNRTYFIYAQKMFAKANNAIQVEGDPRIIKSGMSKNVRFVGDNPSNSLPLVQVDPKKTLFFPGMALLEYIRLLTRTNLPDLDRRITDERFKRQLLKEIKGLAVRTSHLQKNSYFNIHGLTAEGPANIFFETKDGRKSVLQHFQDRYHFRVQFPNLPCVVERKVKKVDGQNRTVDSHYPMEVLVLEEGQRVPLSKMTPKLTEQMIRNCQARPSQFPRDLEQQRANAMIQSGAPNFRAFDIRIDTEIRKANAEIMFPPAIGYSNGVQQLPVQDRDGKDDVAWMVKGKRFLVPADDPKIWVAVLFQQGIPANDVKAFLQGLVRCAGDMGMNLNKENHQEGINSTDIETVRTRMMFFKNNGAKFVLFFTKDKLDPVHHTMKLLEVETGVVTQQVSKQTVDKVASGRGALLVYNNILQKLNMKLGGINWDLSTTQAFLTRNKTQQDVVKTMWLKQARMFIGIDMSHAGPQSFVERNQGVPPSDPTIVGMAFTAGHPLLIRGTYWCQTPRLTIVERLADKVTEALNIYKNIPQNKGNFPRQLVVFRGGVSEGEYAKVITQEERFFKMAFDNIKKEVPDFIEPILVIIVVQRTSNYRIVPQNVDPNANPARQNVPAGTVVDRGVMHPTQTEFLLVAHKAIQGTAHPIKCTIVYDNGEKHGQQRMSLEEAEYITYLNCYGHAIVSSPVSVPAPLYSAADLAKRGRNNWKTHAYVFIRMTYFVTDKYANGLIVSTDDDDSKHASKLMLVFEADDETLVPPPQRVNVRVLVWPSQSPDLNPIEHLWMELKKPSRHRHFRNANELFQAVQEEWARIPREKLVTFVESMPRRMRAVIKAKGYATIIPTESVFYEVVIPT</sequence>
<dbReference type="PROSITE" id="PS50821">
    <property type="entry name" value="PAZ"/>
    <property type="match status" value="1"/>
</dbReference>
<dbReference type="PANTHER" id="PTHR22891">
    <property type="entry name" value="EUKARYOTIC TRANSLATION INITIATION FACTOR 2C"/>
    <property type="match status" value="1"/>
</dbReference>
<evidence type="ECO:0000313" key="4">
    <source>
        <dbReference type="Proteomes" id="UP000887540"/>
    </source>
</evidence>
<keyword evidence="4" id="KW-1185">Reference proteome</keyword>
<dbReference type="InterPro" id="IPR036085">
    <property type="entry name" value="PAZ_dom_sf"/>
</dbReference>
<dbReference type="Gene3D" id="2.170.260.10">
    <property type="entry name" value="paz domain"/>
    <property type="match status" value="1"/>
</dbReference>
<evidence type="ECO:0000313" key="5">
    <source>
        <dbReference type="WBParaSite" id="ACRNAN_scaffold4678.g17766.t1"/>
    </source>
</evidence>
<dbReference type="InterPro" id="IPR003165">
    <property type="entry name" value="Piwi"/>
</dbReference>
<dbReference type="SMART" id="SM00949">
    <property type="entry name" value="PAZ"/>
    <property type="match status" value="1"/>
</dbReference>
<dbReference type="AlphaFoldDB" id="A0A914DYT9"/>
<dbReference type="CDD" id="cd02846">
    <property type="entry name" value="PAZ_argonaute_like"/>
    <property type="match status" value="1"/>
</dbReference>
<comment type="similarity">
    <text evidence="1">Belongs to the argonaute family.</text>
</comment>
<dbReference type="Gene3D" id="3.30.420.10">
    <property type="entry name" value="Ribonuclease H-like superfamily/Ribonuclease H"/>
    <property type="match status" value="2"/>
</dbReference>
<proteinExistence type="inferred from homology"/>
<dbReference type="InterPro" id="IPR012337">
    <property type="entry name" value="RNaseH-like_sf"/>
</dbReference>
<dbReference type="PROSITE" id="PS50822">
    <property type="entry name" value="PIWI"/>
    <property type="match status" value="1"/>
</dbReference>
<dbReference type="Proteomes" id="UP000887540">
    <property type="component" value="Unplaced"/>
</dbReference>
<evidence type="ECO:0000259" key="2">
    <source>
        <dbReference type="PROSITE" id="PS50821"/>
    </source>
</evidence>
<dbReference type="Pfam" id="PF02171">
    <property type="entry name" value="Piwi"/>
    <property type="match status" value="1"/>
</dbReference>